<evidence type="ECO:0000256" key="5">
    <source>
        <dbReference type="ARBA" id="ARBA00022801"/>
    </source>
</evidence>
<evidence type="ECO:0000256" key="7">
    <source>
        <dbReference type="ARBA" id="ARBA00023136"/>
    </source>
</evidence>
<evidence type="ECO:0008006" key="11">
    <source>
        <dbReference type="Google" id="ProtNLM"/>
    </source>
</evidence>
<evidence type="ECO:0000313" key="10">
    <source>
        <dbReference type="Proteomes" id="UP000176317"/>
    </source>
</evidence>
<keyword evidence="3" id="KW-0645">Protease</keyword>
<evidence type="ECO:0000313" key="9">
    <source>
        <dbReference type="EMBL" id="OGD85224.1"/>
    </source>
</evidence>
<keyword evidence="7 8" id="KW-0472">Membrane</keyword>
<keyword evidence="4 8" id="KW-0812">Transmembrane</keyword>
<comment type="subcellular location">
    <subcellularLocation>
        <location evidence="1">Cell membrane</location>
        <topology evidence="1">Multi-pass membrane protein</topology>
    </subcellularLocation>
</comment>
<dbReference type="GO" id="GO:0005886">
    <property type="term" value="C:plasma membrane"/>
    <property type="evidence" value="ECO:0007669"/>
    <property type="project" value="UniProtKB-SubCell"/>
</dbReference>
<evidence type="ECO:0000256" key="1">
    <source>
        <dbReference type="ARBA" id="ARBA00004651"/>
    </source>
</evidence>
<proteinExistence type="predicted"/>
<reference evidence="9 10" key="1">
    <citation type="journal article" date="2016" name="Nat. Commun.">
        <title>Thousands of microbial genomes shed light on interconnected biogeochemical processes in an aquifer system.</title>
        <authorList>
            <person name="Anantharaman K."/>
            <person name="Brown C.T."/>
            <person name="Hug L.A."/>
            <person name="Sharon I."/>
            <person name="Castelle C.J."/>
            <person name="Probst A.J."/>
            <person name="Thomas B.C."/>
            <person name="Singh A."/>
            <person name="Wilkins M.J."/>
            <person name="Karaoz U."/>
            <person name="Brodie E.L."/>
            <person name="Williams K.H."/>
            <person name="Hubbard S.S."/>
            <person name="Banfield J.F."/>
        </authorList>
    </citation>
    <scope>NUCLEOTIDE SEQUENCE [LARGE SCALE GENOMIC DNA]</scope>
</reference>
<sequence>MRQSKFSTIFVVSALLLLMLPFISTFNEFLTSIFLRWRLYQALENVVVPYEAKVLAGIFNSLNIAALATQTGIWISQTFIEIQWNCLGWQSAVLLLATFLTGFQGNFTKSSKFEVIFIGVVGTYLITLARMLVVGIFAVMWNVEAVRVFHDWFSLIFVIAWFFVFWWFSYSFVLETKDTDWTD</sequence>
<comment type="caution">
    <text evidence="9">The sequence shown here is derived from an EMBL/GenBank/DDBJ whole genome shotgun (WGS) entry which is preliminary data.</text>
</comment>
<keyword evidence="2" id="KW-1003">Cell membrane</keyword>
<dbReference type="NCBIfam" id="TIGR04178">
    <property type="entry name" value="exo_archaeo"/>
    <property type="match status" value="1"/>
</dbReference>
<name>A0A1F5G085_9BACT</name>
<organism evidence="9 10">
    <name type="scientific">Candidatus Curtissbacteria bacterium RBG_13_35_7</name>
    <dbReference type="NCBI Taxonomy" id="1797705"/>
    <lineage>
        <taxon>Bacteria</taxon>
        <taxon>Candidatus Curtissiibacteriota</taxon>
    </lineage>
</organism>
<evidence type="ECO:0000256" key="2">
    <source>
        <dbReference type="ARBA" id="ARBA00022475"/>
    </source>
</evidence>
<evidence type="ECO:0000256" key="3">
    <source>
        <dbReference type="ARBA" id="ARBA00022670"/>
    </source>
</evidence>
<evidence type="ECO:0000256" key="8">
    <source>
        <dbReference type="SAM" id="Phobius"/>
    </source>
</evidence>
<dbReference type="AlphaFoldDB" id="A0A1F5G085"/>
<evidence type="ECO:0000256" key="4">
    <source>
        <dbReference type="ARBA" id="ARBA00022692"/>
    </source>
</evidence>
<feature type="transmembrane region" description="Helical" evidence="8">
    <location>
        <begin position="82"/>
        <end position="103"/>
    </location>
</feature>
<dbReference type="GO" id="GO:0008233">
    <property type="term" value="F:peptidase activity"/>
    <property type="evidence" value="ECO:0007669"/>
    <property type="project" value="UniProtKB-KW"/>
</dbReference>
<accession>A0A1F5G085</accession>
<evidence type="ECO:0000256" key="6">
    <source>
        <dbReference type="ARBA" id="ARBA00022989"/>
    </source>
</evidence>
<dbReference type="GO" id="GO:0006508">
    <property type="term" value="P:proteolysis"/>
    <property type="evidence" value="ECO:0007669"/>
    <property type="project" value="UniProtKB-KW"/>
</dbReference>
<feature type="transmembrane region" description="Helical" evidence="8">
    <location>
        <begin position="152"/>
        <end position="173"/>
    </location>
</feature>
<dbReference type="Proteomes" id="UP000176317">
    <property type="component" value="Unassembled WGS sequence"/>
</dbReference>
<dbReference type="InterPro" id="IPR026392">
    <property type="entry name" value="Exo/Archaeosortase_dom"/>
</dbReference>
<keyword evidence="6 8" id="KW-1133">Transmembrane helix</keyword>
<feature type="transmembrane region" description="Helical" evidence="8">
    <location>
        <begin position="115"/>
        <end position="140"/>
    </location>
</feature>
<gene>
    <name evidence="9" type="ORF">A2164_01695</name>
</gene>
<dbReference type="EMBL" id="MFAT01000074">
    <property type="protein sequence ID" value="OGD85224.1"/>
    <property type="molecule type" value="Genomic_DNA"/>
</dbReference>
<protein>
    <recommendedName>
        <fullName evidence="11">Exosortase/archaeosortase family protein</fullName>
    </recommendedName>
</protein>
<keyword evidence="5" id="KW-0378">Hydrolase</keyword>